<dbReference type="Proteomes" id="UP000061603">
    <property type="component" value="Chromosome"/>
</dbReference>
<dbReference type="HOGENOM" id="CLU_2652040_0_0_4"/>
<evidence type="ECO:0000313" key="2">
    <source>
        <dbReference type="Proteomes" id="UP000061603"/>
    </source>
</evidence>
<evidence type="ECO:0000313" key="1">
    <source>
        <dbReference type="EMBL" id="AJP47687.1"/>
    </source>
</evidence>
<accession>A0A0C5IY93</accession>
<protein>
    <submittedName>
        <fullName evidence="1">Uncharacterized protein</fullName>
    </submittedName>
</protein>
<sequence>MTERKRPRAKLRSSCRWEYLAQIPLTIMACSIFRRCHYSKVSAISDGINCDSQLGSSVINDQQIMLSWASIKEAMK</sequence>
<keyword evidence="2" id="KW-1185">Reference proteome</keyword>
<dbReference type="PROSITE" id="PS51257">
    <property type="entry name" value="PROKAR_LIPOPROTEIN"/>
    <property type="match status" value="1"/>
</dbReference>
<dbReference type="EMBL" id="CP010554">
    <property type="protein sequence ID" value="AJP47687.1"/>
    <property type="molecule type" value="Genomic_DNA"/>
</dbReference>
<organism evidence="1 2">
    <name type="scientific">Rugosibacter aromaticivorans</name>
    <dbReference type="NCBI Taxonomy" id="1565605"/>
    <lineage>
        <taxon>Bacteria</taxon>
        <taxon>Pseudomonadati</taxon>
        <taxon>Pseudomonadota</taxon>
        <taxon>Betaproteobacteria</taxon>
        <taxon>Nitrosomonadales</taxon>
        <taxon>Sterolibacteriaceae</taxon>
        <taxon>Rugosibacter</taxon>
    </lineage>
</organism>
<proteinExistence type="predicted"/>
<name>A0A0C5IY93_9PROT</name>
<dbReference type="AlphaFoldDB" id="A0A0C5IY93"/>
<dbReference type="STRING" id="1565605.PG1C_02840"/>
<dbReference type="KEGG" id="rbu:PG1C_02840"/>
<gene>
    <name evidence="1" type="ORF">PG1C_02840</name>
</gene>
<reference evidence="1 2" key="1">
    <citation type="journal article" date="2015" name="Genome Announc.">
        <title>Complete Genome Sequence of a Novel Bacterium within the Family Rhodocyclaceae That Degrades Polycyclic Aromatic Hydrocarbons.</title>
        <authorList>
            <person name="Singleton D.R."/>
            <person name="Dickey A.N."/>
            <person name="Scholl E.H."/>
            <person name="Wright F.A."/>
            <person name="Aitken M.D."/>
        </authorList>
    </citation>
    <scope>NUCLEOTIDE SEQUENCE [LARGE SCALE GENOMIC DNA]</scope>
    <source>
        <strain evidence="2">PG1-Ca6</strain>
    </source>
</reference>